<keyword evidence="2 5" id="KW-0812">Transmembrane</keyword>
<dbReference type="Pfam" id="PF03168">
    <property type="entry name" value="LEA_2"/>
    <property type="match status" value="1"/>
</dbReference>
<comment type="caution">
    <text evidence="7">The sequence shown here is derived from an EMBL/GenBank/DDBJ whole genome shotgun (WGS) entry which is preliminary data.</text>
</comment>
<comment type="subcellular location">
    <subcellularLocation>
        <location evidence="1">Membrane</location>
        <topology evidence="1">Single-pass membrane protein</topology>
    </subcellularLocation>
</comment>
<dbReference type="OrthoDB" id="1889094at2759"/>
<dbReference type="InterPro" id="IPR004864">
    <property type="entry name" value="LEA_2"/>
</dbReference>
<dbReference type="PANTHER" id="PTHR31415:SF16">
    <property type="entry name" value="HARPIN-INDUCED PROTEIN 1 CONTAINING PROTEIN"/>
    <property type="match status" value="1"/>
</dbReference>
<dbReference type="PANTHER" id="PTHR31415">
    <property type="entry name" value="OS05G0367900 PROTEIN"/>
    <property type="match status" value="1"/>
</dbReference>
<dbReference type="EMBL" id="SWLB01000026">
    <property type="protein sequence ID" value="KAF3321824.1"/>
    <property type="molecule type" value="Genomic_DNA"/>
</dbReference>
<dbReference type="GO" id="GO:0005886">
    <property type="term" value="C:plasma membrane"/>
    <property type="evidence" value="ECO:0007669"/>
    <property type="project" value="TreeGrafter"/>
</dbReference>
<dbReference type="InterPro" id="IPR044839">
    <property type="entry name" value="NDR1-like"/>
</dbReference>
<organism evidence="7 8">
    <name type="scientific">Carex littledalei</name>
    <dbReference type="NCBI Taxonomy" id="544730"/>
    <lineage>
        <taxon>Eukaryota</taxon>
        <taxon>Viridiplantae</taxon>
        <taxon>Streptophyta</taxon>
        <taxon>Embryophyta</taxon>
        <taxon>Tracheophyta</taxon>
        <taxon>Spermatophyta</taxon>
        <taxon>Magnoliopsida</taxon>
        <taxon>Liliopsida</taxon>
        <taxon>Poales</taxon>
        <taxon>Cyperaceae</taxon>
        <taxon>Cyperoideae</taxon>
        <taxon>Cariceae</taxon>
        <taxon>Carex</taxon>
        <taxon>Carex subgen. Euthyceras</taxon>
    </lineage>
</organism>
<evidence type="ECO:0000313" key="7">
    <source>
        <dbReference type="EMBL" id="KAF3321824.1"/>
    </source>
</evidence>
<proteinExistence type="predicted"/>
<evidence type="ECO:0000256" key="1">
    <source>
        <dbReference type="ARBA" id="ARBA00004167"/>
    </source>
</evidence>
<keyword evidence="3 5" id="KW-1133">Transmembrane helix</keyword>
<feature type="domain" description="Late embryogenesis abundant protein LEA-2 subgroup" evidence="6">
    <location>
        <begin position="67"/>
        <end position="165"/>
    </location>
</feature>
<evidence type="ECO:0000259" key="6">
    <source>
        <dbReference type="Pfam" id="PF03168"/>
    </source>
</evidence>
<protein>
    <submittedName>
        <fullName evidence="7">Protein YLS9-like protein</fullName>
    </submittedName>
</protein>
<sequence length="194" mass="21690">MASNTNQRGCCARCCSGLVSLGFLVLVYWLIFQPHQIRAYVDTATLSNFSLSNTTSAPSLTYNLNLTLSLRNPNRRIGIYFDRLSAAAFYDGSQLGPTESDFDPSFQKAKTTKVVYPAFAGKENNLGGGVGDTFSKEQKEGAYNVLVKLRSKLRYKLWFVKVHFKPKIDCWLRFPLMANGNVSVAAFTKCHVDY</sequence>
<feature type="transmembrane region" description="Helical" evidence="5">
    <location>
        <begin position="12"/>
        <end position="31"/>
    </location>
</feature>
<dbReference type="AlphaFoldDB" id="A0A833VEN4"/>
<dbReference type="GO" id="GO:0098542">
    <property type="term" value="P:defense response to other organism"/>
    <property type="evidence" value="ECO:0007669"/>
    <property type="project" value="InterPro"/>
</dbReference>
<evidence type="ECO:0000256" key="4">
    <source>
        <dbReference type="ARBA" id="ARBA00023136"/>
    </source>
</evidence>
<dbReference type="GO" id="GO:0009506">
    <property type="term" value="C:plasmodesma"/>
    <property type="evidence" value="ECO:0007669"/>
    <property type="project" value="TreeGrafter"/>
</dbReference>
<reference evidence="7" key="1">
    <citation type="submission" date="2020-01" db="EMBL/GenBank/DDBJ databases">
        <title>Genome sequence of Kobresia littledalei, the first chromosome-level genome in the family Cyperaceae.</title>
        <authorList>
            <person name="Qu G."/>
        </authorList>
    </citation>
    <scope>NUCLEOTIDE SEQUENCE</scope>
    <source>
        <strain evidence="7">C.B.Clarke</strain>
        <tissue evidence="7">Leaf</tissue>
    </source>
</reference>
<evidence type="ECO:0000256" key="2">
    <source>
        <dbReference type="ARBA" id="ARBA00022692"/>
    </source>
</evidence>
<keyword evidence="8" id="KW-1185">Reference proteome</keyword>
<name>A0A833VEN4_9POAL</name>
<evidence type="ECO:0000256" key="5">
    <source>
        <dbReference type="SAM" id="Phobius"/>
    </source>
</evidence>
<keyword evidence="4 5" id="KW-0472">Membrane</keyword>
<evidence type="ECO:0000313" key="8">
    <source>
        <dbReference type="Proteomes" id="UP000623129"/>
    </source>
</evidence>
<gene>
    <name evidence="7" type="ORF">FCM35_KLT14040</name>
</gene>
<evidence type="ECO:0000256" key="3">
    <source>
        <dbReference type="ARBA" id="ARBA00022989"/>
    </source>
</evidence>
<accession>A0A833VEN4</accession>
<dbReference type="Proteomes" id="UP000623129">
    <property type="component" value="Unassembled WGS sequence"/>
</dbReference>